<gene>
    <name evidence="3" type="ORF">ACFFIX_10320</name>
</gene>
<comment type="caution">
    <text evidence="3">The sequence shown here is derived from an EMBL/GenBank/DDBJ whole genome shotgun (WGS) entry which is preliminary data.</text>
</comment>
<dbReference type="EMBL" id="JBHLVO010000006">
    <property type="protein sequence ID" value="MFC0271848.1"/>
    <property type="molecule type" value="Genomic_DNA"/>
</dbReference>
<evidence type="ECO:0000259" key="2">
    <source>
        <dbReference type="Pfam" id="PF13020"/>
    </source>
</evidence>
<keyword evidence="4" id="KW-1185">Reference proteome</keyword>
<dbReference type="InterPro" id="IPR021108">
    <property type="entry name" value="Restrct_endonuc_II_BpuJI_N"/>
</dbReference>
<evidence type="ECO:0000313" key="3">
    <source>
        <dbReference type="EMBL" id="MFC0271848.1"/>
    </source>
</evidence>
<proteinExistence type="predicted"/>
<organism evidence="3 4">
    <name type="scientific">Metabacillus herbersteinensis</name>
    <dbReference type="NCBI Taxonomy" id="283816"/>
    <lineage>
        <taxon>Bacteria</taxon>
        <taxon>Bacillati</taxon>
        <taxon>Bacillota</taxon>
        <taxon>Bacilli</taxon>
        <taxon>Bacillales</taxon>
        <taxon>Bacillaceae</taxon>
        <taxon>Metabacillus</taxon>
    </lineage>
</organism>
<evidence type="ECO:0000313" key="4">
    <source>
        <dbReference type="Proteomes" id="UP001589854"/>
    </source>
</evidence>
<dbReference type="Gene3D" id="1.10.10.2080">
    <property type="match status" value="1"/>
</dbReference>
<dbReference type="Gene3D" id="1.10.10.2090">
    <property type="match status" value="1"/>
</dbReference>
<dbReference type="Gene3D" id="1.10.1740.180">
    <property type="match status" value="1"/>
</dbReference>
<name>A0ABV6GDU3_9BACI</name>
<dbReference type="Pfam" id="PF13020">
    <property type="entry name" value="NOV_C"/>
    <property type="match status" value="1"/>
</dbReference>
<reference evidence="3 4" key="1">
    <citation type="submission" date="2024-09" db="EMBL/GenBank/DDBJ databases">
        <authorList>
            <person name="Sun Q."/>
            <person name="Mori K."/>
        </authorList>
    </citation>
    <scope>NUCLEOTIDE SEQUENCE [LARGE SCALE GENOMIC DNA]</scope>
    <source>
        <strain evidence="3 4">CCM 7228</strain>
    </source>
</reference>
<dbReference type="Pfam" id="PF11564">
    <property type="entry name" value="BpuJI_N"/>
    <property type="match status" value="1"/>
</dbReference>
<dbReference type="RefSeq" id="WP_378933499.1">
    <property type="nucleotide sequence ID" value="NZ_JBHLVO010000006.1"/>
</dbReference>
<accession>A0ABV6GDU3</accession>
<sequence length="460" mass="52984">MTYNPARQFRCTIIRGKAKNALDNLLPAYAKIISDICPSPKDQFALQFNERLSEILGESVEKTLNNHRTEIAGKFFGMYYEDVHGTIISSDRTEKYLEDSDQPAFFKDICFKFQFPNGMDKSENVIEKFSNGVSIRQFPYILKLLVLSEQRGLRLTKDEIGYYVLNSLDVLSGRVDPSVVLDFITSDRNAGIKKKVTVTGKASSYSMQHINEQLNYLELANLIRIDNKIISLNHRENETISFMSDYWNKDPEFNVGGYNLKDSVQRKQFYFDWQLFYSSLNKELKFTTSVDSLNIKVQPSGNGTSVIVDTNLIGEEGENFVLQFEKNRVSSFDHRLVRKVIYLGKTRGLGFDIQSVIAEPGEYSEFVKYIEVKTTKRVTVPDPRDPSWIDTVNLTRNEWVAAAQHRKYYSIYRVYLTPENVTIFTINDPYTKDEEGTIRCKPINYRLDFTNSSIDSVLSS</sequence>
<dbReference type="InterPro" id="IPR024975">
    <property type="entry name" value="NOV_C"/>
</dbReference>
<dbReference type="Proteomes" id="UP001589854">
    <property type="component" value="Unassembled WGS sequence"/>
</dbReference>
<protein>
    <submittedName>
        <fullName evidence="3">Protein NO VEIN domain-containing protein</fullName>
    </submittedName>
</protein>
<feature type="domain" description="Protein NO VEIN C-terminal" evidence="2">
    <location>
        <begin position="317"/>
        <end position="423"/>
    </location>
</feature>
<feature type="domain" description="Restriction endonuclease type II BpuJI N-terminal" evidence="1">
    <location>
        <begin position="9"/>
        <end position="243"/>
    </location>
</feature>
<evidence type="ECO:0000259" key="1">
    <source>
        <dbReference type="Pfam" id="PF11564"/>
    </source>
</evidence>